<dbReference type="Proteomes" id="UP000494174">
    <property type="component" value="Unassembled WGS sequence"/>
</dbReference>
<proteinExistence type="predicted"/>
<accession>A0A6P2LS38</accession>
<dbReference type="RefSeq" id="WP_217473654.1">
    <property type="nucleotide sequence ID" value="NZ_CABVPS010000010.1"/>
</dbReference>
<name>A0A6P2LS38_BURL3</name>
<evidence type="ECO:0000313" key="1">
    <source>
        <dbReference type="EMBL" id="VWB72030.1"/>
    </source>
</evidence>
<evidence type="ECO:0000313" key="2">
    <source>
        <dbReference type="Proteomes" id="UP000494174"/>
    </source>
</evidence>
<organism evidence="1 2">
    <name type="scientific">Burkholderia lata (strain ATCC 17760 / DSM 23089 / LMG 22485 / NCIMB 9086 / R18194 / 383)</name>
    <dbReference type="NCBI Taxonomy" id="482957"/>
    <lineage>
        <taxon>Bacteria</taxon>
        <taxon>Pseudomonadati</taxon>
        <taxon>Pseudomonadota</taxon>
        <taxon>Betaproteobacteria</taxon>
        <taxon>Burkholderiales</taxon>
        <taxon>Burkholderiaceae</taxon>
        <taxon>Burkholderia</taxon>
        <taxon>Burkholderia cepacia complex</taxon>
    </lineage>
</organism>
<sequence length="142" mass="15890">MATFIASALILLLVVVGSILFLQGNHDYTDCRNHNYNSKLNGGIKEFGGKKYTIDICGSGANNNRFFGDGMDSVQLTVSDSQGEILAKRYYKVFWDGQPGHQPLRIGTDSITYQDDEKQVDYTITMPPTIIERTRARLPFFG</sequence>
<reference evidence="1 2" key="1">
    <citation type="submission" date="2019-09" db="EMBL/GenBank/DDBJ databases">
        <authorList>
            <person name="Depoorter E."/>
        </authorList>
    </citation>
    <scope>NUCLEOTIDE SEQUENCE [LARGE SCALE GENOMIC DNA]</scope>
    <source>
        <strain evidence="1">R-15945</strain>
    </source>
</reference>
<dbReference type="EMBL" id="CABVPU010000011">
    <property type="protein sequence ID" value="VWB72030.1"/>
    <property type="molecule type" value="Genomic_DNA"/>
</dbReference>
<gene>
    <name evidence="1" type="ORF">BLA15945_03432</name>
</gene>
<dbReference type="AlphaFoldDB" id="A0A6P2LS38"/>
<protein>
    <submittedName>
        <fullName evidence="1">Uncharacterized protein</fullName>
    </submittedName>
</protein>